<reference evidence="3" key="1">
    <citation type="submission" date="2009-11" db="EMBL/GenBank/DDBJ databases">
        <authorList>
            <consortium name="The Broad Institute Genome Sequencing Platform"/>
            <person name="Ward D."/>
            <person name="Feldgarden M."/>
            <person name="Earl A."/>
            <person name="Young S.K."/>
            <person name="Zeng Q."/>
            <person name="Koehrsen M."/>
            <person name="Alvarado L."/>
            <person name="Berlin A."/>
            <person name="Bochicchio J."/>
            <person name="Borenstein D."/>
            <person name="Chapman S.B."/>
            <person name="Chen Z."/>
            <person name="Engels R."/>
            <person name="Freedman E."/>
            <person name="Gellesch M."/>
            <person name="Goldberg J."/>
            <person name="Griggs A."/>
            <person name="Gujja S."/>
            <person name="Heilman E."/>
            <person name="Heiman D."/>
            <person name="Hepburn T."/>
            <person name="Howarth C."/>
            <person name="Jen D."/>
            <person name="Larson L."/>
            <person name="Lewis B."/>
            <person name="Mehta T."/>
            <person name="Park D."/>
            <person name="Pearson M."/>
            <person name="Roberts A."/>
            <person name="Saif S."/>
            <person name="Shea T."/>
            <person name="Shenoy N."/>
            <person name="Sisk P."/>
            <person name="Stolte C."/>
            <person name="Sykes S."/>
            <person name="Thomson T."/>
            <person name="Walk T."/>
            <person name="White J."/>
            <person name="Yandava C."/>
            <person name="Izard J."/>
            <person name="Baranova O.V."/>
            <person name="Blanton J.M."/>
            <person name="Tanner A.C."/>
            <person name="Dewhirst F.E."/>
            <person name="Haas B."/>
            <person name="Nusbaum C."/>
            <person name="Birren B."/>
        </authorList>
    </citation>
    <scope>NUCLEOTIDE SEQUENCE [LARGE SCALE GENOMIC DNA]</scope>
    <source>
        <strain evidence="3">1-1 BBBD Race 1</strain>
    </source>
</reference>
<proteinExistence type="predicted"/>
<feature type="compositionally biased region" description="Polar residues" evidence="1">
    <location>
        <begin position="1"/>
        <end position="16"/>
    </location>
</feature>
<organism evidence="3">
    <name type="scientific">Puccinia triticina (isolate 1-1 / race 1 (BBBD))</name>
    <name type="common">Brown leaf rust fungus</name>
    <dbReference type="NCBI Taxonomy" id="630390"/>
    <lineage>
        <taxon>Eukaryota</taxon>
        <taxon>Fungi</taxon>
        <taxon>Dikarya</taxon>
        <taxon>Basidiomycota</taxon>
        <taxon>Pucciniomycotina</taxon>
        <taxon>Pucciniomycetes</taxon>
        <taxon>Pucciniales</taxon>
        <taxon>Pucciniaceae</taxon>
        <taxon>Puccinia</taxon>
    </lineage>
</organism>
<reference evidence="4" key="4">
    <citation type="submission" date="2025-05" db="UniProtKB">
        <authorList>
            <consortium name="EnsemblFungi"/>
        </authorList>
    </citation>
    <scope>IDENTIFICATION</scope>
    <source>
        <strain evidence="4">isolate 1-1 / race 1 (BBBD)</strain>
    </source>
</reference>
<dbReference type="EnsemblFungi" id="PTTG_26330-t43_1">
    <property type="protein sequence ID" value="PTTG_26330-t43_1-p1"/>
    <property type="gene ID" value="PTTG_26330"/>
</dbReference>
<feature type="region of interest" description="Disordered" evidence="1">
    <location>
        <begin position="1"/>
        <end position="36"/>
    </location>
</feature>
<dbReference type="AlphaFoldDB" id="A0A180GVZ6"/>
<evidence type="ECO:0000313" key="5">
    <source>
        <dbReference type="Proteomes" id="UP000005240"/>
    </source>
</evidence>
<accession>A0A180GVZ6</accession>
<reference evidence="3" key="2">
    <citation type="submission" date="2016-05" db="EMBL/GenBank/DDBJ databases">
        <title>Comparative analysis highlights variable genome content of wheat rusts and divergence of the mating loci.</title>
        <authorList>
            <person name="Cuomo C.A."/>
            <person name="Bakkeren G."/>
            <person name="Szabo L."/>
            <person name="Khalil H."/>
            <person name="Joly D."/>
            <person name="Goldberg J."/>
            <person name="Young S."/>
            <person name="Zeng Q."/>
            <person name="Fellers J."/>
        </authorList>
    </citation>
    <scope>NUCLEOTIDE SEQUENCE [LARGE SCALE GENOMIC DNA]</scope>
    <source>
        <strain evidence="3">1-1 BBBD Race 1</strain>
    </source>
</reference>
<evidence type="ECO:0000313" key="4">
    <source>
        <dbReference type="EnsemblFungi" id="PTTG_26330-t43_1-p1"/>
    </source>
</evidence>
<dbReference type="Pfam" id="PF18802">
    <property type="entry name" value="CxC1"/>
    <property type="match status" value="1"/>
</dbReference>
<name>A0A180GVZ6_PUCT1</name>
<evidence type="ECO:0000313" key="3">
    <source>
        <dbReference type="EMBL" id="OAV96539.1"/>
    </source>
</evidence>
<dbReference type="Proteomes" id="UP000005240">
    <property type="component" value="Unassembled WGS sequence"/>
</dbReference>
<dbReference type="OrthoDB" id="2506814at2759"/>
<gene>
    <name evidence="3" type="ORF">PTTG_26330</name>
</gene>
<protein>
    <submittedName>
        <fullName evidence="4">CxC1 domain-containing protein</fullName>
    </submittedName>
</protein>
<reference evidence="4 5" key="3">
    <citation type="journal article" date="2017" name="G3 (Bethesda)">
        <title>Comparative analysis highlights variable genome content of wheat rusts and divergence of the mating loci.</title>
        <authorList>
            <person name="Cuomo C.A."/>
            <person name="Bakkeren G."/>
            <person name="Khalil H.B."/>
            <person name="Panwar V."/>
            <person name="Joly D."/>
            <person name="Linning R."/>
            <person name="Sakthikumar S."/>
            <person name="Song X."/>
            <person name="Adiconis X."/>
            <person name="Fan L."/>
            <person name="Goldberg J.M."/>
            <person name="Levin J.Z."/>
            <person name="Young S."/>
            <person name="Zeng Q."/>
            <person name="Anikster Y."/>
            <person name="Bruce M."/>
            <person name="Wang M."/>
            <person name="Yin C."/>
            <person name="McCallum B."/>
            <person name="Szabo L.J."/>
            <person name="Hulbert S."/>
            <person name="Chen X."/>
            <person name="Fellers J.P."/>
        </authorList>
    </citation>
    <scope>NUCLEOTIDE SEQUENCE</scope>
    <source>
        <strain evidence="5">Isolate 1-1 / race 1 (BBBD)</strain>
        <strain evidence="4">isolate 1-1 / race 1 (BBBD)</strain>
    </source>
</reference>
<dbReference type="PANTHER" id="PTHR33096:SF1">
    <property type="entry name" value="CXC1-LIKE CYSTEINE CLUSTER ASSOCIATED WITH KDZ TRANSPOSASES DOMAIN-CONTAINING PROTEIN"/>
    <property type="match status" value="1"/>
</dbReference>
<evidence type="ECO:0000259" key="2">
    <source>
        <dbReference type="Pfam" id="PF18802"/>
    </source>
</evidence>
<feature type="domain" description="CxC1-like cysteine cluster associated with KDZ transposases" evidence="2">
    <location>
        <begin position="151"/>
        <end position="247"/>
    </location>
</feature>
<dbReference type="STRING" id="630390.A0A180GVZ6"/>
<dbReference type="EMBL" id="ADAS02000019">
    <property type="protein sequence ID" value="OAV96539.1"/>
    <property type="molecule type" value="Genomic_DNA"/>
</dbReference>
<dbReference type="VEuPathDB" id="FungiDB:PTTG_26330"/>
<dbReference type="PANTHER" id="PTHR33096">
    <property type="entry name" value="CXC2 DOMAIN-CONTAINING PROTEIN"/>
    <property type="match status" value="1"/>
</dbReference>
<evidence type="ECO:0000256" key="1">
    <source>
        <dbReference type="SAM" id="MobiDB-lite"/>
    </source>
</evidence>
<keyword evidence="5" id="KW-1185">Reference proteome</keyword>
<dbReference type="InterPro" id="IPR041320">
    <property type="entry name" value="CxC1"/>
</dbReference>
<sequence length="342" mass="39188">MTRPVQRTNNQINASISTGSTRSRRKRRRPTEYDIAEQHRFEESIRSGRRAGVIPAPSQHPTHPLTSALLGTNENSDWEETIDEYEEDNQQRNQRDPMLQEHAAYHCLRRHAERREQISHEWSQLEAQAASTYLLQQESTLNFTCNTMDEFTVPSGSCACAPGDIHHRHVDLIDIIYQQPRRSIPFCKCIPNVIRLLHYGYFAASANTPRTAFSVRLIQLHHFIWKPSVISTSAFVKGLSAFLDTRSTQPLLSRSVHFRKRNLCIPFSYSVDLHSRIMTLQKKLVSDGLQLSAADDWADKCPRCFGPSVNEIKADPNEPDFIIALDGNFQQRHYAHASKDNP</sequence>